<evidence type="ECO:0000256" key="1">
    <source>
        <dbReference type="SAM" id="Phobius"/>
    </source>
</evidence>
<evidence type="ECO:0000313" key="2">
    <source>
        <dbReference type="EMBL" id="KAL5112477.1"/>
    </source>
</evidence>
<accession>A0ABR4QSA7</accession>
<name>A0ABR4QSA7_9CEST</name>
<reference evidence="2 3" key="1">
    <citation type="journal article" date="2022" name="Front. Cell. Infect. Microbiol.">
        <title>The Genomes of Two Strains of Taenia crassiceps the Animal Model for the Study of Human Cysticercosis.</title>
        <authorList>
            <person name="Bobes R.J."/>
            <person name="Estrada K."/>
            <person name="Rios-Valencia D.G."/>
            <person name="Calderon-Gallegos A."/>
            <person name="de la Torre P."/>
            <person name="Carrero J.C."/>
            <person name="Sanchez-Flores A."/>
            <person name="Laclette J.P."/>
        </authorList>
    </citation>
    <scope>NUCLEOTIDE SEQUENCE [LARGE SCALE GENOMIC DNA]</scope>
    <source>
        <strain evidence="2">WFUcys</strain>
    </source>
</reference>
<feature type="transmembrane region" description="Helical" evidence="1">
    <location>
        <begin position="62"/>
        <end position="85"/>
    </location>
</feature>
<comment type="caution">
    <text evidence="2">The sequence shown here is derived from an EMBL/GenBank/DDBJ whole genome shotgun (WGS) entry which is preliminary data.</text>
</comment>
<keyword evidence="1" id="KW-1133">Transmembrane helix</keyword>
<protein>
    <submittedName>
        <fullName evidence="2">Uncharacterized protein</fullName>
    </submittedName>
</protein>
<keyword evidence="1" id="KW-0812">Transmembrane</keyword>
<keyword evidence="1" id="KW-0472">Membrane</keyword>
<sequence length="91" mass="10083">MKCPFLLKWPACTNDVITIVLTSQRVLVQQRVERKGRFLGLCPVLEWKDFEGQRLAERIMNVILPFCCLSVSVGTVLAGLVISGASSVAYV</sequence>
<evidence type="ECO:0000313" key="3">
    <source>
        <dbReference type="Proteomes" id="UP001651158"/>
    </source>
</evidence>
<organism evidence="2 3">
    <name type="scientific">Taenia crassiceps</name>
    <dbReference type="NCBI Taxonomy" id="6207"/>
    <lineage>
        <taxon>Eukaryota</taxon>
        <taxon>Metazoa</taxon>
        <taxon>Spiralia</taxon>
        <taxon>Lophotrochozoa</taxon>
        <taxon>Platyhelminthes</taxon>
        <taxon>Cestoda</taxon>
        <taxon>Eucestoda</taxon>
        <taxon>Cyclophyllidea</taxon>
        <taxon>Taeniidae</taxon>
        <taxon>Taenia</taxon>
    </lineage>
</organism>
<dbReference type="Proteomes" id="UP001651158">
    <property type="component" value="Unassembled WGS sequence"/>
</dbReference>
<keyword evidence="3" id="KW-1185">Reference proteome</keyword>
<dbReference type="EMBL" id="JAKROA010000001">
    <property type="protein sequence ID" value="KAL5112477.1"/>
    <property type="molecule type" value="Genomic_DNA"/>
</dbReference>
<gene>
    <name evidence="2" type="ORF">TcWFU_007256</name>
</gene>
<proteinExistence type="predicted"/>